<evidence type="ECO:0000256" key="2">
    <source>
        <dbReference type="ARBA" id="ARBA00022741"/>
    </source>
</evidence>
<keyword evidence="1" id="KW-0677">Repeat</keyword>
<dbReference type="PANTHER" id="PTHR22683">
    <property type="entry name" value="SPORULATION PROTEIN RELATED"/>
    <property type="match status" value="1"/>
</dbReference>
<accession>A0A927YKY8</accession>
<feature type="domain" description="FtsK" evidence="6">
    <location>
        <begin position="1011"/>
        <end position="1194"/>
    </location>
</feature>
<reference evidence="7" key="1">
    <citation type="submission" date="2019-04" db="EMBL/GenBank/DDBJ databases">
        <title>Evolution of Biomass-Degrading Anaerobic Consortia Revealed by Metagenomics.</title>
        <authorList>
            <person name="Peng X."/>
        </authorList>
    </citation>
    <scope>NUCLEOTIDE SEQUENCE</scope>
    <source>
        <strain evidence="7">SIG311</strain>
    </source>
</reference>
<gene>
    <name evidence="7" type="primary">essC</name>
    <name evidence="7" type="ORF">E7272_04395</name>
</gene>
<dbReference type="InterPro" id="IPR050206">
    <property type="entry name" value="FtsK/SpoIIIE/SftA"/>
</dbReference>
<keyword evidence="5" id="KW-0812">Transmembrane</keyword>
<evidence type="ECO:0000313" key="7">
    <source>
        <dbReference type="EMBL" id="MBE5919065.1"/>
    </source>
</evidence>
<name>A0A927YKY8_9FIRM</name>
<dbReference type="GO" id="GO:0016020">
    <property type="term" value="C:membrane"/>
    <property type="evidence" value="ECO:0007669"/>
    <property type="project" value="UniProtKB-SubCell"/>
</dbReference>
<dbReference type="Proteomes" id="UP000766246">
    <property type="component" value="Unassembled WGS sequence"/>
</dbReference>
<feature type="transmembrane region" description="Helical" evidence="5">
    <location>
        <begin position="285"/>
        <end position="307"/>
    </location>
</feature>
<keyword evidence="2 4" id="KW-0547">Nucleotide-binding</keyword>
<dbReference type="EMBL" id="SVER01000009">
    <property type="protein sequence ID" value="MBE5919065.1"/>
    <property type="molecule type" value="Genomic_DNA"/>
</dbReference>
<keyword evidence="5" id="KW-1133">Transmembrane helix</keyword>
<keyword evidence="3 4" id="KW-0067">ATP-binding</keyword>
<keyword evidence="5" id="KW-0472">Membrane</keyword>
<dbReference type="InterPro" id="IPR027417">
    <property type="entry name" value="P-loop_NTPase"/>
</dbReference>
<evidence type="ECO:0000256" key="1">
    <source>
        <dbReference type="ARBA" id="ARBA00022737"/>
    </source>
</evidence>
<feature type="transmembrane region" description="Helical" evidence="5">
    <location>
        <begin position="259"/>
        <end position="279"/>
    </location>
</feature>
<dbReference type="PANTHER" id="PTHR22683:SF1">
    <property type="entry name" value="TYPE VII SECRETION SYSTEM PROTEIN ESSC"/>
    <property type="match status" value="1"/>
</dbReference>
<dbReference type="PROSITE" id="PS50901">
    <property type="entry name" value="FTSK"/>
    <property type="match status" value="2"/>
</dbReference>
<dbReference type="InterPro" id="IPR023839">
    <property type="entry name" value="Firmicutes_EssC_C"/>
</dbReference>
<dbReference type="CDD" id="cd01127">
    <property type="entry name" value="TrwB_TraG_TraD_VirD4"/>
    <property type="match status" value="1"/>
</dbReference>
<dbReference type="SUPFAM" id="SSF52540">
    <property type="entry name" value="P-loop containing nucleoside triphosphate hydrolases"/>
    <property type="match status" value="2"/>
</dbReference>
<proteinExistence type="predicted"/>
<evidence type="ECO:0000313" key="8">
    <source>
        <dbReference type="Proteomes" id="UP000766246"/>
    </source>
</evidence>
<dbReference type="InterPro" id="IPR002543">
    <property type="entry name" value="FtsK_dom"/>
</dbReference>
<protein>
    <submittedName>
        <fullName evidence="7">Type VII secretion protein EssC</fullName>
    </submittedName>
</protein>
<dbReference type="SMART" id="SM00382">
    <property type="entry name" value="AAA"/>
    <property type="match status" value="2"/>
</dbReference>
<feature type="binding site" evidence="4">
    <location>
        <begin position="1027"/>
        <end position="1034"/>
    </location>
    <ligand>
        <name>ATP</name>
        <dbReference type="ChEBI" id="CHEBI:30616"/>
    </ligand>
</feature>
<dbReference type="GO" id="GO:0003677">
    <property type="term" value="F:DNA binding"/>
    <property type="evidence" value="ECO:0007669"/>
    <property type="project" value="InterPro"/>
</dbReference>
<dbReference type="GO" id="GO:0005524">
    <property type="term" value="F:ATP binding"/>
    <property type="evidence" value="ECO:0007669"/>
    <property type="project" value="UniProtKB-UniRule"/>
</dbReference>
<feature type="domain" description="FtsK" evidence="6">
    <location>
        <begin position="677"/>
        <end position="871"/>
    </location>
</feature>
<sequence length="1513" mass="171299">MKYKITVFSSKLYKEVVVEDDFKGLLIGTGKNCQVQLLREDFEQEFTIALKNNNGELEAIAESPVCFNGKQDSRNASLTIGNVLKVSNGETGSELFNIEYDVFFDTVQDNYNLVINIAGKNTLSIGGDRNCDIRFFDRELKSGSVVLNKSGDGFTIDTSNLEYGVTVNGLLHKDSNEKFKSKDFLGLYGHVFYLENDNLYTSDSIGIDTKLPNQLIEANNIHFNYPSYSRSVRQHYKVPEESIEVLPPKSKQNDEQKNLFMILLPTVMMLCVMVGVRGLMMGSNLSYVIMFAATGMISGVLAVINYFQDKKKRKKKEEERIAYYDDYIARKEDEIVTARNDEKTIMLKMNRSVEDTMNSIKQFDGNLFSHTKEEEDFLDVWIGTGLVESKEQVDYKKQEYIDIEDDMMDIPEKIHDKYQYIDGMPVVLHLKEANAVGFVAERQKLYQLMKNMMVTIAGEYFYKEVKMFLVIGENDVLDFAWARWFKNMSSNNGGMRYFMYDDESAKRALEFLYNELNAREQLGEDVVAKLPTYVVFVYRSERIRKHPVMDYVDRASKLGFVFLFWEEQQELLNMYCSQLVFLQSDAYRGYIQDAEDGKNIQTFEYPHTSREDVQQLALRLGCVYIDEMSLEGTLTKNISLYQLLGIMNAYDLNLEERWGSSQIYKSMAAPLGVKSGGEIVYLDLHEKFHGPHGLVAGTTGSGKSEIIQSYILSMATLFHPYEVGFVIIDFKGGGMADQFANLPHLTGTITNIDGKQIDRSLRSIKAELLRRQGLFREAKVNKIDDYISLFKQGKVETPLPHLILIVDEFAELKSEQPEFMKELISAARIGRSLGVHLILATQKPAGVVNDQIWSNSKFKLCLKVQDKSDSNEVLKSPLAAEIREPGRAYLQVGNNEIFELFQSAYSGAPAVVSSTENSRKFEINGVDLSGKRTVLYKQKAEKSKGEQNQLEAIVERVNEYCKEHHIEKLQEICLPPLAKVIDFPAREELATNGTDIIADIGIFDDPDSQFQGKHSINLTKENVMIIGSSQSGKTNLLQAIVRSIATKYSPQEVNIYVLDFASMVLKNFEGLNHVGGVVTSSEDEKLKNLFKLLYTEIEMRKEKLLSVGVSSFAAYREAGKTDLPQIVLMVDNFTALKEMYFTENDDLLTLCREGITVGVNVVLANAQTAGMGYKYLSNFSCRIALFCNDSNEYSALFEHCRERIEDISGRAIVEIDKKHLDCQTYLAFEGEKEIERVEAIKTFISSTNETYAGLKAREIPEIPAVLTSSMVEANLNRFTRKKFEVVVGLNYATVEPFMLDIGTMGAMAISGREGRGRHNIIKYIVGMLNKMYPDMTEVHIIDGIDRGLASLKDMPNVASYSMTEDAAIEVITSTEQALASRYEALANGNVNAVNDGKLILIIIQQPDIVTSISSNTTVMNAYRNIIGKYKNMHVGIIIGGIENEQIPFNAPEILKKIKEQKHFMFFDDLVLMKPVEIPLTVARAFKKKVELGDGYYMKDNMVVKLKTPLWEEE</sequence>
<dbReference type="Pfam" id="PF01580">
    <property type="entry name" value="FtsK_SpoIIIE"/>
    <property type="match status" value="2"/>
</dbReference>
<dbReference type="NCBIfam" id="TIGR03928">
    <property type="entry name" value="T7_EssCb_Firm"/>
    <property type="match status" value="1"/>
</dbReference>
<dbReference type="InterPro" id="IPR003593">
    <property type="entry name" value="AAA+_ATPase"/>
</dbReference>
<evidence type="ECO:0000256" key="5">
    <source>
        <dbReference type="SAM" id="Phobius"/>
    </source>
</evidence>
<dbReference type="CDD" id="cd00267">
    <property type="entry name" value="ABC_ATPase"/>
    <property type="match status" value="1"/>
</dbReference>
<evidence type="ECO:0000259" key="6">
    <source>
        <dbReference type="PROSITE" id="PS50901"/>
    </source>
</evidence>
<dbReference type="Gene3D" id="3.40.50.300">
    <property type="entry name" value="P-loop containing nucleotide triphosphate hydrolases"/>
    <property type="match status" value="3"/>
</dbReference>
<evidence type="ECO:0000256" key="3">
    <source>
        <dbReference type="ARBA" id="ARBA00022840"/>
    </source>
</evidence>
<feature type="binding site" evidence="4">
    <location>
        <begin position="697"/>
        <end position="704"/>
    </location>
    <ligand>
        <name>ATP</name>
        <dbReference type="ChEBI" id="CHEBI:30616"/>
    </ligand>
</feature>
<comment type="caution">
    <text evidence="7">The sequence shown here is derived from an EMBL/GenBank/DDBJ whole genome shotgun (WGS) entry which is preliminary data.</text>
</comment>
<organism evidence="7 8">
    <name type="scientific">Pseudobutyrivibrio ruminis</name>
    <dbReference type="NCBI Taxonomy" id="46206"/>
    <lineage>
        <taxon>Bacteria</taxon>
        <taxon>Bacillati</taxon>
        <taxon>Bacillota</taxon>
        <taxon>Clostridia</taxon>
        <taxon>Lachnospirales</taxon>
        <taxon>Lachnospiraceae</taxon>
        <taxon>Pseudobutyrivibrio</taxon>
    </lineage>
</organism>
<evidence type="ECO:0000256" key="4">
    <source>
        <dbReference type="PROSITE-ProRule" id="PRU00289"/>
    </source>
</evidence>